<dbReference type="PROSITE" id="PS00080">
    <property type="entry name" value="MULTICOPPER_OXIDASE2"/>
    <property type="match status" value="1"/>
</dbReference>
<feature type="domain" description="Plastocyanin-like" evidence="3">
    <location>
        <begin position="215"/>
        <end position="296"/>
    </location>
</feature>
<dbReference type="Pfam" id="PF07732">
    <property type="entry name" value="Cu-oxidase_3"/>
    <property type="match status" value="1"/>
</dbReference>
<dbReference type="PANTHER" id="PTHR11709">
    <property type="entry name" value="MULTI-COPPER OXIDASE"/>
    <property type="match status" value="1"/>
</dbReference>
<dbReference type="PROSITE" id="PS51318">
    <property type="entry name" value="TAT"/>
    <property type="match status" value="1"/>
</dbReference>
<sequence>MEPISRRRALQLGGLGLAGVLAGGLGLAWQGSRGTRFDAAVGAELSEPSVLASSGGELALALTAAEGDLPVAGGRARVLGFNGGLPGPTLRVRPGDRIRVTLRNRLSEPTNLHLHGLHVSPAGNGDNPFLRIEPGQDFDYEYRLPDTHPPGVYWYHPHHHHLVADQIFGGLYGAIIVDDIDPVPVTRERVLVISDLTLDNAGRIAPASIMDRMVGREGNLVLVNGQLRPTMTAAPGTLERWRIVNACVSRYLRLRLDGQQLRLLGLDSGRFTEPRPVQEFVLAGGNRADLLVSAMAGSGQLLALPVDRGAMGMMGRGGRGDPSSPGGDATGTVLATVEVAGAAAPPPAPVPPQPSPRDLRRETVAATKTFTFGVGMGMAMGAGGMRFTIDGREYDPDRTDHTVRVGTVEEWTLVNDSPMEHSLHLHVWPMQLLRTGGREVTEIAWQDVVNIPSRNRVTVRVAFDDYPGRTVYHCHILDHEDLGMMGVIEAR</sequence>
<dbReference type="CDD" id="cd13881">
    <property type="entry name" value="CuRO_2_McoC_like"/>
    <property type="match status" value="1"/>
</dbReference>
<reference evidence="6 7" key="1">
    <citation type="submission" date="2014-07" db="EMBL/GenBank/DDBJ databases">
        <authorList>
            <person name="Zhang J.E."/>
            <person name="Yang H."/>
            <person name="Guo J."/>
            <person name="Deng Z."/>
            <person name="Luo H."/>
            <person name="Luo M."/>
            <person name="Zhao B."/>
        </authorList>
    </citation>
    <scope>NUCLEOTIDE SEQUENCE [LARGE SCALE GENOMIC DNA]</scope>
    <source>
        <strain evidence="6 7">1CP</strain>
    </source>
</reference>
<dbReference type="InterPro" id="IPR011707">
    <property type="entry name" value="Cu-oxidase-like_N"/>
</dbReference>
<evidence type="ECO:0000313" key="6">
    <source>
        <dbReference type="EMBL" id="ANS26306.1"/>
    </source>
</evidence>
<evidence type="ECO:0000256" key="2">
    <source>
        <dbReference type="ARBA" id="ARBA00023002"/>
    </source>
</evidence>
<dbReference type="GO" id="GO:0005507">
    <property type="term" value="F:copper ion binding"/>
    <property type="evidence" value="ECO:0007669"/>
    <property type="project" value="InterPro"/>
</dbReference>
<dbReference type="InterPro" id="IPR006311">
    <property type="entry name" value="TAT_signal"/>
</dbReference>
<feature type="domain" description="Plastocyanin-like" evidence="4">
    <location>
        <begin position="386"/>
        <end position="488"/>
    </location>
</feature>
<dbReference type="CDD" id="cd13853">
    <property type="entry name" value="CuRO_1_Tth-MCO_like"/>
    <property type="match status" value="1"/>
</dbReference>
<dbReference type="CDD" id="cd13900">
    <property type="entry name" value="CuRO_3_Tth-MCO_like"/>
    <property type="match status" value="1"/>
</dbReference>
<evidence type="ECO:0000259" key="3">
    <source>
        <dbReference type="Pfam" id="PF00394"/>
    </source>
</evidence>
<dbReference type="Pfam" id="PF07731">
    <property type="entry name" value="Cu-oxidase_2"/>
    <property type="match status" value="1"/>
</dbReference>
<protein>
    <submittedName>
        <fullName evidence="6">Multicopper oxidase, type 3</fullName>
    </submittedName>
</protein>
<dbReference type="InterPro" id="IPR001117">
    <property type="entry name" value="Cu-oxidase_2nd"/>
</dbReference>
<dbReference type="PATRIC" id="fig|37919.13.peg.1627"/>
<keyword evidence="1" id="KW-0479">Metal-binding</keyword>
<dbReference type="Proteomes" id="UP000186108">
    <property type="component" value="Chromosome"/>
</dbReference>
<dbReference type="Gene3D" id="2.60.40.420">
    <property type="entry name" value="Cupredoxins - blue copper proteins"/>
    <property type="match status" value="3"/>
</dbReference>
<dbReference type="InterPro" id="IPR008972">
    <property type="entry name" value="Cupredoxin"/>
</dbReference>
<gene>
    <name evidence="6" type="ORF">R1CP_07925</name>
</gene>
<dbReference type="InterPro" id="IPR045087">
    <property type="entry name" value="Cu-oxidase_fam"/>
</dbReference>
<dbReference type="Pfam" id="PF00394">
    <property type="entry name" value="Cu-oxidase"/>
    <property type="match status" value="1"/>
</dbReference>
<dbReference type="AlphaFoldDB" id="A0A1B1K117"/>
<accession>A0A1B1K117</accession>
<name>A0A1B1K117_RHOOP</name>
<dbReference type="RefSeq" id="WP_065489698.1">
    <property type="nucleotide sequence ID" value="NZ_CP009111.1"/>
</dbReference>
<feature type="domain" description="Plastocyanin-like" evidence="5">
    <location>
        <begin position="69"/>
        <end position="179"/>
    </location>
</feature>
<evidence type="ECO:0000259" key="5">
    <source>
        <dbReference type="Pfam" id="PF07732"/>
    </source>
</evidence>
<evidence type="ECO:0000256" key="1">
    <source>
        <dbReference type="ARBA" id="ARBA00022723"/>
    </source>
</evidence>
<dbReference type="EMBL" id="CP009111">
    <property type="protein sequence ID" value="ANS26306.1"/>
    <property type="molecule type" value="Genomic_DNA"/>
</dbReference>
<proteinExistence type="predicted"/>
<dbReference type="GO" id="GO:0016491">
    <property type="term" value="F:oxidoreductase activity"/>
    <property type="evidence" value="ECO:0007669"/>
    <property type="project" value="UniProtKB-KW"/>
</dbReference>
<organism evidence="6 7">
    <name type="scientific">Rhodococcus opacus</name>
    <name type="common">Nocardia opaca</name>
    <dbReference type="NCBI Taxonomy" id="37919"/>
    <lineage>
        <taxon>Bacteria</taxon>
        <taxon>Bacillati</taxon>
        <taxon>Actinomycetota</taxon>
        <taxon>Actinomycetes</taxon>
        <taxon>Mycobacteriales</taxon>
        <taxon>Nocardiaceae</taxon>
        <taxon>Rhodococcus</taxon>
    </lineage>
</organism>
<dbReference type="InterPro" id="IPR002355">
    <property type="entry name" value="Cu_oxidase_Cu_BS"/>
</dbReference>
<evidence type="ECO:0000313" key="7">
    <source>
        <dbReference type="Proteomes" id="UP000186108"/>
    </source>
</evidence>
<dbReference type="InterPro" id="IPR011706">
    <property type="entry name" value="Cu-oxidase_C"/>
</dbReference>
<keyword evidence="2" id="KW-0560">Oxidoreductase</keyword>
<evidence type="ECO:0000259" key="4">
    <source>
        <dbReference type="Pfam" id="PF07731"/>
    </source>
</evidence>
<dbReference type="SUPFAM" id="SSF49503">
    <property type="entry name" value="Cupredoxins"/>
    <property type="match status" value="3"/>
</dbReference>
<dbReference type="PANTHER" id="PTHR11709:SF2">
    <property type="entry name" value="MULTICOPPER OXIDASE LPR1"/>
    <property type="match status" value="1"/>
</dbReference>